<dbReference type="OrthoDB" id="2596766at2759"/>
<proteinExistence type="predicted"/>
<evidence type="ECO:0000259" key="1">
    <source>
        <dbReference type="Pfam" id="PF22936"/>
    </source>
</evidence>
<accession>A0A0L6UM89</accession>
<dbReference type="VEuPathDB" id="FungiDB:VP01_4872g1"/>
<evidence type="ECO:0000313" key="3">
    <source>
        <dbReference type="Proteomes" id="UP000037035"/>
    </source>
</evidence>
<sequence>MSNPKHLLPNLSKTSFTTWKQKILGHSQQLGLKKSLTSYTPPADSVAQETYEANRSKTAGIHLSYMGTVNYKHFLLKNHYEAKTSGNHTKVYNDFITFQFKGSDLAAYLDTVSPSAQPRLRKKTSLTTPIRKQFRTTTVEIADGNTLAVEGDGFVNILTEAGTVIKLKAIHVPQISTTLISLGQLLERGCKIKQTSRLSFDIVHEDALFFRAPIRSGTCMVRIITTCQGQSSHPTTMKVFSATDVTLLHRRTLRK</sequence>
<dbReference type="InterPro" id="IPR054722">
    <property type="entry name" value="PolX-like_BBD"/>
</dbReference>
<dbReference type="Pfam" id="PF22936">
    <property type="entry name" value="Pol_BBD"/>
    <property type="match status" value="1"/>
</dbReference>
<feature type="domain" description="Retrovirus-related Pol polyprotein from transposon TNT 1-94-like beta-barrel" evidence="1">
    <location>
        <begin position="133"/>
        <end position="190"/>
    </location>
</feature>
<protein>
    <recommendedName>
        <fullName evidence="1">Retrovirus-related Pol polyprotein from transposon TNT 1-94-like beta-barrel domain-containing protein</fullName>
    </recommendedName>
</protein>
<dbReference type="AlphaFoldDB" id="A0A0L6UM89"/>
<reference evidence="2 3" key="1">
    <citation type="submission" date="2015-08" db="EMBL/GenBank/DDBJ databases">
        <title>Next Generation Sequencing and Analysis of the Genome of Puccinia sorghi L Schw, the Causal Agent of Maize Common Rust.</title>
        <authorList>
            <person name="Rochi L."/>
            <person name="Burguener G."/>
            <person name="Darino M."/>
            <person name="Turjanski A."/>
            <person name="Kreff E."/>
            <person name="Dieguez M.J."/>
            <person name="Sacco F."/>
        </authorList>
    </citation>
    <scope>NUCLEOTIDE SEQUENCE [LARGE SCALE GENOMIC DNA]</scope>
    <source>
        <strain evidence="2 3">RO10H11247</strain>
    </source>
</reference>
<comment type="caution">
    <text evidence="2">The sequence shown here is derived from an EMBL/GenBank/DDBJ whole genome shotgun (WGS) entry which is preliminary data.</text>
</comment>
<dbReference type="EMBL" id="LAVV01010023">
    <property type="protein sequence ID" value="KNZ49658.1"/>
    <property type="molecule type" value="Genomic_DNA"/>
</dbReference>
<keyword evidence="3" id="KW-1185">Reference proteome</keyword>
<gene>
    <name evidence="2" type="ORF">VP01_4872g1</name>
</gene>
<evidence type="ECO:0000313" key="2">
    <source>
        <dbReference type="EMBL" id="KNZ49658.1"/>
    </source>
</evidence>
<dbReference type="Proteomes" id="UP000037035">
    <property type="component" value="Unassembled WGS sequence"/>
</dbReference>
<organism evidence="2 3">
    <name type="scientific">Puccinia sorghi</name>
    <dbReference type="NCBI Taxonomy" id="27349"/>
    <lineage>
        <taxon>Eukaryota</taxon>
        <taxon>Fungi</taxon>
        <taxon>Dikarya</taxon>
        <taxon>Basidiomycota</taxon>
        <taxon>Pucciniomycotina</taxon>
        <taxon>Pucciniomycetes</taxon>
        <taxon>Pucciniales</taxon>
        <taxon>Pucciniaceae</taxon>
        <taxon>Puccinia</taxon>
    </lineage>
</organism>
<name>A0A0L6UM89_9BASI</name>